<dbReference type="InterPro" id="IPR012132">
    <property type="entry name" value="GMC_OxRdtase"/>
</dbReference>
<evidence type="ECO:0000259" key="6">
    <source>
        <dbReference type="Pfam" id="PF05199"/>
    </source>
</evidence>
<dbReference type="Gene3D" id="3.50.50.60">
    <property type="entry name" value="FAD/NAD(P)-binding domain"/>
    <property type="match status" value="2"/>
</dbReference>
<dbReference type="Pfam" id="PF05199">
    <property type="entry name" value="GMC_oxred_C"/>
    <property type="match status" value="1"/>
</dbReference>
<keyword evidence="3" id="KW-0285">Flavoprotein</keyword>
<name>A0A9W4SSS7_9GLOM</name>
<comment type="caution">
    <text evidence="7">The sequence shown here is derived from an EMBL/GenBank/DDBJ whole genome shotgun (WGS) entry which is preliminary data.</text>
</comment>
<sequence length="279" mass="31617">HNAFIAPKGEVILCGGSINSNQILMLSGIGPKDNLEANNIKVRRELPVGRVLQSHDWCCRQKIGIFFKANAEGKIPNQEDFLDECPDIQTYICTQNALATKPMQKLEVITLASVLNLPSSVGHLELSSPNPFDQPKIFLNFYEKPDDMYRMISSFKFLREKIKQPLFSTVWGIKEIGSYDVFGKWYSIKGEMSDEVWEQYIREKTISSFHPCGTVKMARESQGGCVNHRLQVYGTKNLRVVDASIFPIISNGDTNAPVAMVAWKASRIIEEDYRKKFNC</sequence>
<accession>A0A9W4SSS7</accession>
<dbReference type="Pfam" id="PF00732">
    <property type="entry name" value="GMC_oxred_N"/>
    <property type="match status" value="1"/>
</dbReference>
<comment type="cofactor">
    <cofactor evidence="1">
        <name>FAD</name>
        <dbReference type="ChEBI" id="CHEBI:57692"/>
    </cofactor>
</comment>
<dbReference type="OrthoDB" id="269227at2759"/>
<dbReference type="InterPro" id="IPR000172">
    <property type="entry name" value="GMC_OxRdtase_N"/>
</dbReference>
<evidence type="ECO:0000256" key="1">
    <source>
        <dbReference type="ARBA" id="ARBA00001974"/>
    </source>
</evidence>
<organism evidence="7 8">
    <name type="scientific">Funneliformis geosporum</name>
    <dbReference type="NCBI Taxonomy" id="1117311"/>
    <lineage>
        <taxon>Eukaryota</taxon>
        <taxon>Fungi</taxon>
        <taxon>Fungi incertae sedis</taxon>
        <taxon>Mucoromycota</taxon>
        <taxon>Glomeromycotina</taxon>
        <taxon>Glomeromycetes</taxon>
        <taxon>Glomerales</taxon>
        <taxon>Glomeraceae</taxon>
        <taxon>Funneliformis</taxon>
    </lineage>
</organism>
<dbReference type="InterPro" id="IPR007867">
    <property type="entry name" value="GMC_OxRtase_C"/>
</dbReference>
<protein>
    <submittedName>
        <fullName evidence="7">14892_t:CDS:1</fullName>
    </submittedName>
</protein>
<evidence type="ECO:0000313" key="7">
    <source>
        <dbReference type="EMBL" id="CAI2181686.1"/>
    </source>
</evidence>
<dbReference type="PANTHER" id="PTHR11552:SF147">
    <property type="entry name" value="CHOLINE DEHYDROGENASE, MITOCHONDRIAL"/>
    <property type="match status" value="1"/>
</dbReference>
<reference evidence="7" key="1">
    <citation type="submission" date="2022-08" db="EMBL/GenBank/DDBJ databases">
        <authorList>
            <person name="Kallberg Y."/>
            <person name="Tangrot J."/>
            <person name="Rosling A."/>
        </authorList>
    </citation>
    <scope>NUCLEOTIDE SEQUENCE</scope>
    <source>
        <strain evidence="7">Wild A</strain>
    </source>
</reference>
<comment type="similarity">
    <text evidence="2">Belongs to the GMC oxidoreductase family.</text>
</comment>
<dbReference type="SUPFAM" id="SSF51905">
    <property type="entry name" value="FAD/NAD(P)-binding domain"/>
    <property type="match status" value="1"/>
</dbReference>
<keyword evidence="4" id="KW-0274">FAD</keyword>
<dbReference type="Gene3D" id="3.30.560.10">
    <property type="entry name" value="Glucose Oxidase, domain 3"/>
    <property type="match status" value="1"/>
</dbReference>
<proteinExistence type="inferred from homology"/>
<keyword evidence="8" id="KW-1185">Reference proteome</keyword>
<dbReference type="PANTHER" id="PTHR11552">
    <property type="entry name" value="GLUCOSE-METHANOL-CHOLINE GMC OXIDOREDUCTASE"/>
    <property type="match status" value="1"/>
</dbReference>
<dbReference type="EMBL" id="CAMKVN010002574">
    <property type="protein sequence ID" value="CAI2181686.1"/>
    <property type="molecule type" value="Genomic_DNA"/>
</dbReference>
<dbReference type="Proteomes" id="UP001153678">
    <property type="component" value="Unassembled WGS sequence"/>
</dbReference>
<dbReference type="GO" id="GO:0050660">
    <property type="term" value="F:flavin adenine dinucleotide binding"/>
    <property type="evidence" value="ECO:0007669"/>
    <property type="project" value="InterPro"/>
</dbReference>
<feature type="domain" description="Glucose-methanol-choline oxidoreductase C-terminal" evidence="6">
    <location>
        <begin position="118"/>
        <end position="262"/>
    </location>
</feature>
<evidence type="ECO:0000256" key="3">
    <source>
        <dbReference type="ARBA" id="ARBA00022630"/>
    </source>
</evidence>
<feature type="non-terminal residue" evidence="7">
    <location>
        <position position="279"/>
    </location>
</feature>
<dbReference type="AlphaFoldDB" id="A0A9W4SSS7"/>
<evidence type="ECO:0000256" key="4">
    <source>
        <dbReference type="ARBA" id="ARBA00022827"/>
    </source>
</evidence>
<evidence type="ECO:0000259" key="5">
    <source>
        <dbReference type="Pfam" id="PF00732"/>
    </source>
</evidence>
<feature type="domain" description="Glucose-methanol-choline oxidoreductase N-terminal" evidence="5">
    <location>
        <begin position="5"/>
        <end position="55"/>
    </location>
</feature>
<dbReference type="InterPro" id="IPR036188">
    <property type="entry name" value="FAD/NAD-bd_sf"/>
</dbReference>
<gene>
    <name evidence="7" type="ORF">FWILDA_LOCUS10210</name>
</gene>
<evidence type="ECO:0000313" key="8">
    <source>
        <dbReference type="Proteomes" id="UP001153678"/>
    </source>
</evidence>
<evidence type="ECO:0000256" key="2">
    <source>
        <dbReference type="ARBA" id="ARBA00010790"/>
    </source>
</evidence>
<dbReference type="SUPFAM" id="SSF54373">
    <property type="entry name" value="FAD-linked reductases, C-terminal domain"/>
    <property type="match status" value="1"/>
</dbReference>
<dbReference type="GO" id="GO:0016614">
    <property type="term" value="F:oxidoreductase activity, acting on CH-OH group of donors"/>
    <property type="evidence" value="ECO:0007669"/>
    <property type="project" value="InterPro"/>
</dbReference>